<feature type="domain" description="RagB/SusD" evidence="7">
    <location>
        <begin position="351"/>
        <end position="476"/>
    </location>
</feature>
<dbReference type="InterPro" id="IPR033985">
    <property type="entry name" value="SusD-like_N"/>
</dbReference>
<dbReference type="OrthoDB" id="9792139at2"/>
<keyword evidence="10" id="KW-1185">Reference proteome</keyword>
<accession>A0A5B7ZV87</accession>
<comment type="subcellular location">
    <subcellularLocation>
        <location evidence="1">Cell outer membrane</location>
    </subcellularLocation>
</comment>
<feature type="domain" description="SusD-like N-terminal" evidence="8">
    <location>
        <begin position="27"/>
        <end position="241"/>
    </location>
</feature>
<dbReference type="Pfam" id="PF14322">
    <property type="entry name" value="SusD-like_3"/>
    <property type="match status" value="1"/>
</dbReference>
<evidence type="ECO:0000313" key="10">
    <source>
        <dbReference type="Proteomes" id="UP000305398"/>
    </source>
</evidence>
<dbReference type="AlphaFoldDB" id="A0A5B7ZV87"/>
<sequence length="476" mass="51362">MNTKKHLFWKAAVAALLMATAPSCEVLDQDPPSSLTPEEAFSTPERIDKAAIGMYDALQNPEFLGGRALIYSDVRSDDTDPSPYFNTIATFSPQANDIQTTNGWTGGYRTIYGANFFLQNFEPNASKVTAALAAQYVGEAKFIRALTLFTLVNLYAQPYNFTADASHPGVPIQLTAPDAASAYDAAQQLPRASVRDVYTQVIADLTDAAAKLPTDYDDPDYSNIARATKGAAQALLSRVYLYKGDYASAATAANAVITSGLYHLNADPATTFAPPYNTAESIFSVANNISDNPNTNNAIGQHYGPTGRGDITIGPYVAIPTTLFPANDKRRTELVTLSGGIPYTAKFASIGDWVPIVRYPEVLLTRAEALARITGVTQEAVTLLNQVRDRSKGAGTPSYTVGSFATANALINSILLERRLELAFEGHRYYDLLRTRQGVPARGTAPAVPYGDNKLVLPIPQVDLQNNPNLQQNPGY</sequence>
<evidence type="ECO:0000313" key="9">
    <source>
        <dbReference type="EMBL" id="QDA58900.1"/>
    </source>
</evidence>
<evidence type="ECO:0000256" key="1">
    <source>
        <dbReference type="ARBA" id="ARBA00004442"/>
    </source>
</evidence>
<dbReference type="RefSeq" id="WP_139513974.1">
    <property type="nucleotide sequence ID" value="NZ_CP040896.1"/>
</dbReference>
<evidence type="ECO:0000259" key="8">
    <source>
        <dbReference type="Pfam" id="PF14322"/>
    </source>
</evidence>
<dbReference type="Pfam" id="PF07980">
    <property type="entry name" value="SusD_RagB"/>
    <property type="match status" value="1"/>
</dbReference>
<dbReference type="CDD" id="cd08977">
    <property type="entry name" value="SusD"/>
    <property type="match status" value="1"/>
</dbReference>
<evidence type="ECO:0000256" key="6">
    <source>
        <dbReference type="SAM" id="SignalP"/>
    </source>
</evidence>
<dbReference type="SUPFAM" id="SSF48452">
    <property type="entry name" value="TPR-like"/>
    <property type="match status" value="1"/>
</dbReference>
<keyword evidence="4" id="KW-0472">Membrane</keyword>
<proteinExistence type="inferred from homology"/>
<dbReference type="InterPro" id="IPR011990">
    <property type="entry name" value="TPR-like_helical_dom_sf"/>
</dbReference>
<keyword evidence="5" id="KW-0998">Cell outer membrane</keyword>
<dbReference type="Gene3D" id="1.25.40.390">
    <property type="match status" value="1"/>
</dbReference>
<evidence type="ECO:0000256" key="3">
    <source>
        <dbReference type="ARBA" id="ARBA00022729"/>
    </source>
</evidence>
<feature type="signal peptide" evidence="6">
    <location>
        <begin position="1"/>
        <end position="26"/>
    </location>
</feature>
<dbReference type="InterPro" id="IPR012944">
    <property type="entry name" value="SusD_RagB_dom"/>
</dbReference>
<keyword evidence="3 6" id="KW-0732">Signal</keyword>
<comment type="similarity">
    <text evidence="2">Belongs to the SusD family.</text>
</comment>
<dbReference type="Proteomes" id="UP000305398">
    <property type="component" value="Chromosome"/>
</dbReference>
<evidence type="ECO:0000256" key="2">
    <source>
        <dbReference type="ARBA" id="ARBA00006275"/>
    </source>
</evidence>
<protein>
    <submittedName>
        <fullName evidence="9">RagB/SusD family nutrient uptake outer membrane protein</fullName>
    </submittedName>
</protein>
<name>A0A5B7ZV87_9BACT</name>
<gene>
    <name evidence="9" type="ORF">FHG12_01750</name>
</gene>
<feature type="chain" id="PRO_5022747625" evidence="6">
    <location>
        <begin position="27"/>
        <end position="476"/>
    </location>
</feature>
<dbReference type="GO" id="GO:0009279">
    <property type="term" value="C:cell outer membrane"/>
    <property type="evidence" value="ECO:0007669"/>
    <property type="project" value="UniProtKB-SubCell"/>
</dbReference>
<evidence type="ECO:0000256" key="4">
    <source>
        <dbReference type="ARBA" id="ARBA00023136"/>
    </source>
</evidence>
<evidence type="ECO:0000259" key="7">
    <source>
        <dbReference type="Pfam" id="PF07980"/>
    </source>
</evidence>
<organism evidence="9 10">
    <name type="scientific">Hymenobacter jejuensis</name>
    <dbReference type="NCBI Taxonomy" id="2502781"/>
    <lineage>
        <taxon>Bacteria</taxon>
        <taxon>Pseudomonadati</taxon>
        <taxon>Bacteroidota</taxon>
        <taxon>Cytophagia</taxon>
        <taxon>Cytophagales</taxon>
        <taxon>Hymenobacteraceae</taxon>
        <taxon>Hymenobacter</taxon>
    </lineage>
</organism>
<dbReference type="EMBL" id="CP040896">
    <property type="protein sequence ID" value="QDA58900.1"/>
    <property type="molecule type" value="Genomic_DNA"/>
</dbReference>
<dbReference type="KEGG" id="hyj:FHG12_01750"/>
<evidence type="ECO:0000256" key="5">
    <source>
        <dbReference type="ARBA" id="ARBA00023237"/>
    </source>
</evidence>
<reference evidence="9 10" key="1">
    <citation type="submission" date="2019-06" db="EMBL/GenBank/DDBJ databases">
        <authorList>
            <person name="Srinivasan S."/>
        </authorList>
    </citation>
    <scope>NUCLEOTIDE SEQUENCE [LARGE SCALE GENOMIC DNA]</scope>
    <source>
        <strain evidence="9 10">17J68-5</strain>
    </source>
</reference>